<reference evidence="2" key="1">
    <citation type="journal article" date="2009" name="Science">
        <title>The B73 maize genome: complexity, diversity, and dynamics.</title>
        <authorList>
            <person name="Schnable P.S."/>
            <person name="Ware D."/>
            <person name="Fulton R.S."/>
            <person name="Stein J.C."/>
            <person name="Wei F."/>
            <person name="Pasternak S."/>
            <person name="Liang C."/>
            <person name="Zhang J."/>
            <person name="Fulton L."/>
            <person name="Graves T.A."/>
            <person name="Minx P."/>
            <person name="Reily A.D."/>
            <person name="Courtney L."/>
            <person name="Kruchowski S.S."/>
            <person name="Tomlinson C."/>
            <person name="Strong C."/>
            <person name="Delehaunty K."/>
            <person name="Fronick C."/>
            <person name="Courtney B."/>
            <person name="Rock S.M."/>
            <person name="Belter E."/>
            <person name="Du F."/>
            <person name="Kim K."/>
            <person name="Abbott R.M."/>
            <person name="Cotton M."/>
            <person name="Levy A."/>
            <person name="Marchetto P."/>
            <person name="Ochoa K."/>
            <person name="Jackson S.M."/>
            <person name="Gillam B."/>
            <person name="Chen W."/>
            <person name="Yan L."/>
            <person name="Higginbotham J."/>
            <person name="Cardenas M."/>
            <person name="Waligorski J."/>
            <person name="Applebaum E."/>
            <person name="Phelps L."/>
            <person name="Falcone J."/>
            <person name="Kanchi K."/>
            <person name="Thane T."/>
            <person name="Scimone A."/>
            <person name="Thane N."/>
            <person name="Henke J."/>
            <person name="Wang T."/>
            <person name="Ruppert J."/>
            <person name="Shah N."/>
            <person name="Rotter K."/>
            <person name="Hodges J."/>
            <person name="Ingenthron E."/>
            <person name="Cordes M."/>
            <person name="Kohlberg S."/>
            <person name="Sgro J."/>
            <person name="Delgado B."/>
            <person name="Mead K."/>
            <person name="Chinwalla A."/>
            <person name="Leonard S."/>
            <person name="Crouse K."/>
            <person name="Collura K."/>
            <person name="Kudrna D."/>
            <person name="Currie J."/>
            <person name="He R."/>
            <person name="Angelova A."/>
            <person name="Rajasekar S."/>
            <person name="Mueller T."/>
            <person name="Lomeli R."/>
            <person name="Scara G."/>
            <person name="Ko A."/>
            <person name="Delaney K."/>
            <person name="Wissotski M."/>
            <person name="Lopez G."/>
            <person name="Campos D."/>
            <person name="Braidotti M."/>
            <person name="Ashley E."/>
            <person name="Golser W."/>
            <person name="Kim H."/>
            <person name="Lee S."/>
            <person name="Lin J."/>
            <person name="Dujmic Z."/>
            <person name="Kim W."/>
            <person name="Talag J."/>
            <person name="Zuccolo A."/>
            <person name="Fan C."/>
            <person name="Sebastian A."/>
            <person name="Kramer M."/>
            <person name="Spiegel L."/>
            <person name="Nascimento L."/>
            <person name="Zutavern T."/>
            <person name="Miller B."/>
            <person name="Ambroise C."/>
            <person name="Muller S."/>
            <person name="Spooner W."/>
            <person name="Narechania A."/>
            <person name="Ren L."/>
            <person name="Wei S."/>
            <person name="Kumari S."/>
            <person name="Faga B."/>
            <person name="Levy M.J."/>
            <person name="McMahan L."/>
            <person name="Van Buren P."/>
            <person name="Vaughn M.W."/>
            <person name="Ying K."/>
            <person name="Yeh C.-T."/>
            <person name="Emrich S.J."/>
            <person name="Jia Y."/>
            <person name="Kalyanaraman A."/>
            <person name="Hsia A.-P."/>
            <person name="Barbazuk W.B."/>
            <person name="Baucom R.S."/>
            <person name="Brutnell T.P."/>
            <person name="Carpita N.C."/>
            <person name="Chaparro C."/>
            <person name="Chia J.-M."/>
            <person name="Deragon J.-M."/>
            <person name="Estill J.C."/>
            <person name="Fu Y."/>
            <person name="Jeddeloh J.A."/>
            <person name="Han Y."/>
            <person name="Lee H."/>
            <person name="Li P."/>
            <person name="Lisch D.R."/>
            <person name="Liu S."/>
            <person name="Liu Z."/>
            <person name="Nagel D.H."/>
            <person name="McCann M.C."/>
            <person name="SanMiguel P."/>
            <person name="Myers A.M."/>
            <person name="Nettleton D."/>
            <person name="Nguyen J."/>
            <person name="Penning B.W."/>
            <person name="Ponnala L."/>
            <person name="Schneider K.L."/>
            <person name="Schwartz D.C."/>
            <person name="Sharma A."/>
            <person name="Soderlund C."/>
            <person name="Springer N.M."/>
            <person name="Sun Q."/>
            <person name="Wang H."/>
            <person name="Waterman M."/>
            <person name="Westerman R."/>
            <person name="Wolfgruber T.K."/>
            <person name="Yang L."/>
            <person name="Yu Y."/>
            <person name="Zhang L."/>
            <person name="Zhou S."/>
            <person name="Zhu Q."/>
            <person name="Bennetzen J.L."/>
            <person name="Dawe R.K."/>
            <person name="Jiang J."/>
            <person name="Jiang N."/>
            <person name="Presting G.G."/>
            <person name="Wessler S.R."/>
            <person name="Aluru S."/>
            <person name="Martienssen R.A."/>
            <person name="Clifton S.W."/>
            <person name="McCombie W.R."/>
            <person name="Wing R.A."/>
            <person name="Wilson R.K."/>
        </authorList>
    </citation>
    <scope>NUCLEOTIDE SEQUENCE [LARGE SCALE GENOMIC DNA]</scope>
    <source>
        <strain evidence="2">cv. B73</strain>
    </source>
</reference>
<dbReference type="Gramene" id="Zm00001eb382830_T001">
    <property type="protein sequence ID" value="Zm00001eb382830_P001"/>
    <property type="gene ID" value="Zm00001eb382830"/>
</dbReference>
<dbReference type="EnsemblPlants" id="Zm00001eb382830_T001">
    <property type="protein sequence ID" value="Zm00001eb382830_P001"/>
    <property type="gene ID" value="Zm00001eb382830"/>
</dbReference>
<organism evidence="1 2">
    <name type="scientific">Zea mays</name>
    <name type="common">Maize</name>
    <dbReference type="NCBI Taxonomy" id="4577"/>
    <lineage>
        <taxon>Eukaryota</taxon>
        <taxon>Viridiplantae</taxon>
        <taxon>Streptophyta</taxon>
        <taxon>Embryophyta</taxon>
        <taxon>Tracheophyta</taxon>
        <taxon>Spermatophyta</taxon>
        <taxon>Magnoliopsida</taxon>
        <taxon>Liliopsida</taxon>
        <taxon>Poales</taxon>
        <taxon>Poaceae</taxon>
        <taxon>PACMAD clade</taxon>
        <taxon>Panicoideae</taxon>
        <taxon>Andropogonodae</taxon>
        <taxon>Andropogoneae</taxon>
        <taxon>Tripsacinae</taxon>
        <taxon>Zea</taxon>
    </lineage>
</organism>
<reference evidence="1" key="2">
    <citation type="submission" date="2019-07" db="EMBL/GenBank/DDBJ databases">
        <authorList>
            <person name="Seetharam A."/>
            <person name="Woodhouse M."/>
            <person name="Cannon E."/>
        </authorList>
    </citation>
    <scope>NUCLEOTIDE SEQUENCE [LARGE SCALE GENOMIC DNA]</scope>
    <source>
        <strain evidence="1">cv. B73</strain>
    </source>
</reference>
<accession>A0A804R3T5</accession>
<name>A0A804R3T5_MAIZE</name>
<sequence>MAFYPIPSPFLSRRFPEREKGCPSARNLAAPPRAHDCVLLGEIKGARVCRRGSLSTSVVCGGRKSTRLLGISRRRSFPSRRRGQPCAHRLLWLEEIQVTEAILAFGLLQQRCEDEVLEVAY</sequence>
<dbReference type="Proteomes" id="UP000007305">
    <property type="component" value="Chromosome 9"/>
</dbReference>
<keyword evidence="2" id="KW-1185">Reference proteome</keyword>
<evidence type="ECO:0000313" key="2">
    <source>
        <dbReference type="Proteomes" id="UP000007305"/>
    </source>
</evidence>
<dbReference type="AlphaFoldDB" id="A0A804R3T5"/>
<dbReference type="InParanoid" id="A0A804R3T5"/>
<evidence type="ECO:0000313" key="1">
    <source>
        <dbReference type="EnsemblPlants" id="Zm00001eb382830_P001"/>
    </source>
</evidence>
<protein>
    <submittedName>
        <fullName evidence="1">Uncharacterized protein</fullName>
    </submittedName>
</protein>
<proteinExistence type="predicted"/>
<reference evidence="1" key="3">
    <citation type="submission" date="2021-05" db="UniProtKB">
        <authorList>
            <consortium name="EnsemblPlants"/>
        </authorList>
    </citation>
    <scope>IDENTIFICATION</scope>
    <source>
        <strain evidence="1">cv. B73</strain>
    </source>
</reference>